<evidence type="ECO:0000313" key="3">
    <source>
        <dbReference type="EMBL" id="CAG8375902.1"/>
    </source>
</evidence>
<feature type="domain" description="CRAL-TRIO" evidence="2">
    <location>
        <begin position="182"/>
        <end position="345"/>
    </location>
</feature>
<dbReference type="InterPro" id="IPR036865">
    <property type="entry name" value="CRAL-TRIO_dom_sf"/>
</dbReference>
<dbReference type="InterPro" id="IPR052432">
    <property type="entry name" value="PITP/CRAL-TRIO"/>
</dbReference>
<feature type="compositionally biased region" description="Acidic residues" evidence="1">
    <location>
        <begin position="450"/>
        <end position="470"/>
    </location>
</feature>
<dbReference type="CDD" id="cd00170">
    <property type="entry name" value="SEC14"/>
    <property type="match status" value="1"/>
</dbReference>
<dbReference type="SUPFAM" id="SSF46938">
    <property type="entry name" value="CRAL/TRIO N-terminal domain"/>
    <property type="match status" value="1"/>
</dbReference>
<comment type="caution">
    <text evidence="3">The sequence shown here is derived from an EMBL/GenBank/DDBJ whole genome shotgun (WGS) entry which is preliminary data.</text>
</comment>
<reference evidence="3" key="1">
    <citation type="submission" date="2021-07" db="EMBL/GenBank/DDBJ databases">
        <authorList>
            <person name="Branca A.L. A."/>
        </authorList>
    </citation>
    <scope>NUCLEOTIDE SEQUENCE</scope>
</reference>
<dbReference type="SMART" id="SM00516">
    <property type="entry name" value="SEC14"/>
    <property type="match status" value="1"/>
</dbReference>
<dbReference type="AlphaFoldDB" id="A0A9W4J3N6"/>
<sequence>MASPTEPQSGYVGKLTATEGQKLREFWRILIQSWDASIPVPKGASAKVNSSAPKGHRRFFSLIRAPAPPTPEETSAIPPNLLATLKLWDAGPAEIKTIQSLLVKFPGVRLRFAFLAALKQNNPDALLLRFLRAEKWNLPKAWIKFVASLNWRINEYKVDKEVILKGEAYAVEKSRVGRDSPEKKDAQGFALQLTSGKAHFHGCDRWNRPVCIVRARSHDPNAQSSKVLNDFIVYCIETARLLQVSPVESYVMLIDLTSLTLANWELPAAKFVIDSFQENYPESLGAMIFYNAPWVFSGMWKIIQGLLDPVVAAKVHFINGVQDLEKFIPRDRILKELGGDEDWEYEYIEPTLDENEKLNDKSARDVILAEREQLGDELFSLTTEWIANPEFKSPHTRDDVIEELSRNYWDLDPYVRARTILDRTGIIKGDGSVDFYPAARPESEIVESEIAESEVPESEILESEIPESEIPESKSPEIEEVVNEKQKVESDTPTETHVPPVAACV</sequence>
<dbReference type="PANTHER" id="PTHR46590">
    <property type="entry name" value="PHOSPHATIDYLINOSITOL TRANSFER PROTEIN CSR1-RELATED"/>
    <property type="match status" value="1"/>
</dbReference>
<organism evidence="3 4">
    <name type="scientific">Penicillium salamii</name>
    <dbReference type="NCBI Taxonomy" id="1612424"/>
    <lineage>
        <taxon>Eukaryota</taxon>
        <taxon>Fungi</taxon>
        <taxon>Dikarya</taxon>
        <taxon>Ascomycota</taxon>
        <taxon>Pezizomycotina</taxon>
        <taxon>Eurotiomycetes</taxon>
        <taxon>Eurotiomycetidae</taxon>
        <taxon>Eurotiales</taxon>
        <taxon>Aspergillaceae</taxon>
        <taxon>Penicillium</taxon>
    </lineage>
</organism>
<dbReference type="InterPro" id="IPR001251">
    <property type="entry name" value="CRAL-TRIO_dom"/>
</dbReference>
<gene>
    <name evidence="3" type="ORF">PSALAMII_LOCUS5153</name>
</gene>
<dbReference type="PROSITE" id="PS50191">
    <property type="entry name" value="CRAL_TRIO"/>
    <property type="match status" value="1"/>
</dbReference>
<dbReference type="Proteomes" id="UP001152592">
    <property type="component" value="Unassembled WGS sequence"/>
</dbReference>
<feature type="compositionally biased region" description="Basic and acidic residues" evidence="1">
    <location>
        <begin position="471"/>
        <end position="490"/>
    </location>
</feature>
<dbReference type="OrthoDB" id="10250282at2759"/>
<dbReference type="PANTHER" id="PTHR46590:SF2">
    <property type="entry name" value="CRAL_TRIO DOMAIN PROTEIN (AFU_ORTHOLOGUE AFUA_4G13930)-RELATED"/>
    <property type="match status" value="1"/>
</dbReference>
<dbReference type="SMART" id="SM01100">
    <property type="entry name" value="CRAL_TRIO_N"/>
    <property type="match status" value="1"/>
</dbReference>
<dbReference type="Gene3D" id="3.40.525.10">
    <property type="entry name" value="CRAL-TRIO lipid binding domain"/>
    <property type="match status" value="1"/>
</dbReference>
<name>A0A9W4J3N6_9EURO</name>
<accession>A0A9W4J3N6</accession>
<evidence type="ECO:0000256" key="1">
    <source>
        <dbReference type="SAM" id="MobiDB-lite"/>
    </source>
</evidence>
<dbReference type="Pfam" id="PF00650">
    <property type="entry name" value="CRAL_TRIO"/>
    <property type="match status" value="1"/>
</dbReference>
<dbReference type="InterPro" id="IPR036273">
    <property type="entry name" value="CRAL/TRIO_N_dom_sf"/>
</dbReference>
<proteinExistence type="predicted"/>
<evidence type="ECO:0000313" key="4">
    <source>
        <dbReference type="Proteomes" id="UP001152592"/>
    </source>
</evidence>
<protein>
    <recommendedName>
        <fullName evidence="2">CRAL-TRIO domain-containing protein</fullName>
    </recommendedName>
</protein>
<dbReference type="Pfam" id="PF03765">
    <property type="entry name" value="CRAL_TRIO_N"/>
    <property type="match status" value="1"/>
</dbReference>
<dbReference type="EMBL" id="CAJVPD010000231">
    <property type="protein sequence ID" value="CAG8375902.1"/>
    <property type="molecule type" value="Genomic_DNA"/>
</dbReference>
<dbReference type="InterPro" id="IPR011074">
    <property type="entry name" value="CRAL/TRIO_N_dom"/>
</dbReference>
<feature type="region of interest" description="Disordered" evidence="1">
    <location>
        <begin position="450"/>
        <end position="505"/>
    </location>
</feature>
<evidence type="ECO:0000259" key="2">
    <source>
        <dbReference type="PROSITE" id="PS50191"/>
    </source>
</evidence>
<dbReference type="SUPFAM" id="SSF52087">
    <property type="entry name" value="CRAL/TRIO domain"/>
    <property type="match status" value="1"/>
</dbReference>